<evidence type="ECO:0000256" key="1">
    <source>
        <dbReference type="SAM" id="MobiDB-lite"/>
    </source>
</evidence>
<sequence length="201" mass="22694">MAKIEMPSSSINSTGEPPKKQLKKVTTGKVTIKQESEIQKLAHNFLAEDLQTIREKLWTDYILPGIKNMVCSAVNIALFGVDRSRTNTSGYSQQRNSYSSYYANANQNRPPQNNYRPNRLDWQNITFDSYADANDVLNEMGHALHEYGQVTIADFYDVVGITRDARDYQDCKYGWYDIGPASIKGVPGGYTIVFPKPVPLN</sequence>
<dbReference type="Proteomes" id="UP001457197">
    <property type="component" value="Unassembled WGS sequence"/>
</dbReference>
<gene>
    <name evidence="2" type="ORF">WMO44_03970</name>
</gene>
<organism evidence="2 3">
    <name type="scientific">Faecalibacterium tardum</name>
    <dbReference type="NCBI Taxonomy" id="3133156"/>
    <lineage>
        <taxon>Bacteria</taxon>
        <taxon>Bacillati</taxon>
        <taxon>Bacillota</taxon>
        <taxon>Clostridia</taxon>
        <taxon>Eubacteriales</taxon>
        <taxon>Oscillospiraceae</taxon>
        <taxon>Faecalibacterium</taxon>
    </lineage>
</organism>
<evidence type="ECO:0000313" key="3">
    <source>
        <dbReference type="Proteomes" id="UP001457197"/>
    </source>
</evidence>
<accession>A0ABV1AU36</accession>
<comment type="caution">
    <text evidence="2">The sequence shown here is derived from an EMBL/GenBank/DDBJ whole genome shotgun (WGS) entry which is preliminary data.</text>
</comment>
<protein>
    <submittedName>
        <fullName evidence="2">Uncharacterized protein</fullName>
    </submittedName>
</protein>
<feature type="region of interest" description="Disordered" evidence="1">
    <location>
        <begin position="1"/>
        <end position="25"/>
    </location>
</feature>
<reference evidence="2 3" key="1">
    <citation type="submission" date="2024-03" db="EMBL/GenBank/DDBJ databases">
        <title>Human intestinal bacterial collection.</title>
        <authorList>
            <person name="Pauvert C."/>
            <person name="Hitch T.C.A."/>
            <person name="Clavel T."/>
        </authorList>
    </citation>
    <scope>NUCLEOTIDE SEQUENCE [LARGE SCALE GENOMIC DNA]</scope>
    <source>
        <strain evidence="2 3">CLA-AA-H175</strain>
    </source>
</reference>
<dbReference type="EMBL" id="JBBMEO010000003">
    <property type="protein sequence ID" value="MEQ2361307.1"/>
    <property type="molecule type" value="Genomic_DNA"/>
</dbReference>
<dbReference type="RefSeq" id="WP_349151815.1">
    <property type="nucleotide sequence ID" value="NZ_JBBMEO010000003.1"/>
</dbReference>
<keyword evidence="3" id="KW-1185">Reference proteome</keyword>
<name>A0ABV1AU36_9FIRM</name>
<proteinExistence type="predicted"/>
<evidence type="ECO:0000313" key="2">
    <source>
        <dbReference type="EMBL" id="MEQ2361307.1"/>
    </source>
</evidence>